<dbReference type="CDD" id="cd16550">
    <property type="entry name" value="RING-HC_RNF168"/>
    <property type="match status" value="1"/>
</dbReference>
<feature type="compositionally biased region" description="Polar residues" evidence="12">
    <location>
        <begin position="363"/>
        <end position="379"/>
    </location>
</feature>
<protein>
    <recommendedName>
        <fullName evidence="3">RING-type E3 ubiquitin transferase</fullName>
        <ecNumber evidence="3">2.3.2.27</ecNumber>
    </recommendedName>
</protein>
<evidence type="ECO:0000256" key="1">
    <source>
        <dbReference type="ARBA" id="ARBA00000900"/>
    </source>
</evidence>
<dbReference type="EMBL" id="JARAKH010000039">
    <property type="protein sequence ID" value="KAK8382117.1"/>
    <property type="molecule type" value="Genomic_DNA"/>
</dbReference>
<dbReference type="GO" id="GO:0008270">
    <property type="term" value="F:zinc ion binding"/>
    <property type="evidence" value="ECO:0007669"/>
    <property type="project" value="UniProtKB-KW"/>
</dbReference>
<dbReference type="Proteomes" id="UP001487740">
    <property type="component" value="Unassembled WGS sequence"/>
</dbReference>
<dbReference type="Gene3D" id="3.30.40.10">
    <property type="entry name" value="Zinc/RING finger domain, C3HC4 (zinc finger)"/>
    <property type="match status" value="1"/>
</dbReference>
<evidence type="ECO:0000256" key="5">
    <source>
        <dbReference type="ARBA" id="ARBA00022723"/>
    </source>
</evidence>
<keyword evidence="8" id="KW-0833">Ubl conjugation pathway</keyword>
<evidence type="ECO:0000256" key="11">
    <source>
        <dbReference type="PROSITE-ProRule" id="PRU00175"/>
    </source>
</evidence>
<feature type="domain" description="RING-type" evidence="13">
    <location>
        <begin position="31"/>
        <end position="70"/>
    </location>
</feature>
<keyword evidence="6" id="KW-0227">DNA damage</keyword>
<dbReference type="InterPro" id="IPR013083">
    <property type="entry name" value="Znf_RING/FYVE/PHD"/>
</dbReference>
<evidence type="ECO:0000256" key="4">
    <source>
        <dbReference type="ARBA" id="ARBA00022679"/>
    </source>
</evidence>
<comment type="catalytic activity">
    <reaction evidence="1">
        <text>S-ubiquitinyl-[E2 ubiquitin-conjugating enzyme]-L-cysteine + [acceptor protein]-L-lysine = [E2 ubiquitin-conjugating enzyme]-L-cysteine + N(6)-ubiquitinyl-[acceptor protein]-L-lysine.</text>
        <dbReference type="EC" id="2.3.2.27"/>
    </reaction>
</comment>
<dbReference type="GO" id="GO:0031491">
    <property type="term" value="F:nucleosome binding"/>
    <property type="evidence" value="ECO:0007669"/>
    <property type="project" value="TreeGrafter"/>
</dbReference>
<dbReference type="PANTHER" id="PTHR23328:SF0">
    <property type="entry name" value="RING-TYPE DOMAIN-CONTAINING PROTEIN"/>
    <property type="match status" value="1"/>
</dbReference>
<keyword evidence="7 11" id="KW-0863">Zinc-finger</keyword>
<keyword evidence="10" id="KW-0539">Nucleus</keyword>
<dbReference type="Pfam" id="PF00097">
    <property type="entry name" value="zf-C3HC4"/>
    <property type="match status" value="1"/>
</dbReference>
<dbReference type="PROSITE" id="PS50089">
    <property type="entry name" value="ZF_RING_2"/>
    <property type="match status" value="1"/>
</dbReference>
<evidence type="ECO:0000256" key="9">
    <source>
        <dbReference type="ARBA" id="ARBA00022833"/>
    </source>
</evidence>
<dbReference type="GO" id="GO:0035861">
    <property type="term" value="C:site of double-strand break"/>
    <property type="evidence" value="ECO:0007669"/>
    <property type="project" value="TreeGrafter"/>
</dbReference>
<dbReference type="InterPro" id="IPR001841">
    <property type="entry name" value="Znf_RING"/>
</dbReference>
<feature type="region of interest" description="Disordered" evidence="12">
    <location>
        <begin position="266"/>
        <end position="416"/>
    </location>
</feature>
<evidence type="ECO:0000259" key="13">
    <source>
        <dbReference type="PROSITE" id="PS50089"/>
    </source>
</evidence>
<dbReference type="EC" id="2.3.2.27" evidence="3"/>
<reference evidence="14 15" key="1">
    <citation type="submission" date="2023-03" db="EMBL/GenBank/DDBJ databases">
        <title>High-quality genome of Scylla paramamosain provides insights in environmental adaptation.</title>
        <authorList>
            <person name="Zhang L."/>
        </authorList>
    </citation>
    <scope>NUCLEOTIDE SEQUENCE [LARGE SCALE GENOMIC DNA]</scope>
    <source>
        <strain evidence="14">LZ_2023a</strain>
        <tissue evidence="14">Muscle</tissue>
    </source>
</reference>
<evidence type="ECO:0000313" key="15">
    <source>
        <dbReference type="Proteomes" id="UP001487740"/>
    </source>
</evidence>
<dbReference type="GO" id="GO:0005634">
    <property type="term" value="C:nucleus"/>
    <property type="evidence" value="ECO:0007669"/>
    <property type="project" value="UniProtKB-SubCell"/>
</dbReference>
<feature type="compositionally biased region" description="Polar residues" evidence="12">
    <location>
        <begin position="230"/>
        <end position="243"/>
    </location>
</feature>
<evidence type="ECO:0000256" key="8">
    <source>
        <dbReference type="ARBA" id="ARBA00022786"/>
    </source>
</evidence>
<feature type="compositionally biased region" description="Polar residues" evidence="12">
    <location>
        <begin position="266"/>
        <end position="287"/>
    </location>
</feature>
<dbReference type="SUPFAM" id="SSF57850">
    <property type="entry name" value="RING/U-box"/>
    <property type="match status" value="1"/>
</dbReference>
<dbReference type="InterPro" id="IPR051657">
    <property type="entry name" value="RNF168/RNF169_E3_ubiq-ligase"/>
</dbReference>
<comment type="subcellular location">
    <subcellularLocation>
        <location evidence="2">Nucleus</location>
    </subcellularLocation>
</comment>
<evidence type="ECO:0000256" key="10">
    <source>
        <dbReference type="ARBA" id="ARBA00023242"/>
    </source>
</evidence>
<keyword evidence="4" id="KW-0808">Transferase</keyword>
<name>A0AAW0T6P1_SCYPA</name>
<feature type="compositionally biased region" description="Basic and acidic residues" evidence="12">
    <location>
        <begin position="380"/>
        <end position="404"/>
    </location>
</feature>
<evidence type="ECO:0000256" key="6">
    <source>
        <dbReference type="ARBA" id="ARBA00022763"/>
    </source>
</evidence>
<organism evidence="14 15">
    <name type="scientific">Scylla paramamosain</name>
    <name type="common">Mud crab</name>
    <dbReference type="NCBI Taxonomy" id="85552"/>
    <lineage>
        <taxon>Eukaryota</taxon>
        <taxon>Metazoa</taxon>
        <taxon>Ecdysozoa</taxon>
        <taxon>Arthropoda</taxon>
        <taxon>Crustacea</taxon>
        <taxon>Multicrustacea</taxon>
        <taxon>Malacostraca</taxon>
        <taxon>Eumalacostraca</taxon>
        <taxon>Eucarida</taxon>
        <taxon>Decapoda</taxon>
        <taxon>Pleocyemata</taxon>
        <taxon>Brachyura</taxon>
        <taxon>Eubrachyura</taxon>
        <taxon>Portunoidea</taxon>
        <taxon>Portunidae</taxon>
        <taxon>Portuninae</taxon>
        <taxon>Scylla</taxon>
    </lineage>
</organism>
<evidence type="ECO:0000256" key="12">
    <source>
        <dbReference type="SAM" id="MobiDB-lite"/>
    </source>
</evidence>
<evidence type="ECO:0000256" key="3">
    <source>
        <dbReference type="ARBA" id="ARBA00012483"/>
    </source>
</evidence>
<dbReference type="SMART" id="SM00184">
    <property type="entry name" value="RING"/>
    <property type="match status" value="1"/>
</dbReference>
<gene>
    <name evidence="14" type="ORF">O3P69_015227</name>
</gene>
<dbReference type="InterPro" id="IPR018957">
    <property type="entry name" value="Znf_C3HC4_RING-type"/>
</dbReference>
<dbReference type="GO" id="GO:0006302">
    <property type="term" value="P:double-strand break repair"/>
    <property type="evidence" value="ECO:0007669"/>
    <property type="project" value="TreeGrafter"/>
</dbReference>
<sequence length="518" mass="57616">MVLCLAKTAAQYPMAGSGVKEVIPTLEDITCPICLSLLLEPVTLPCHHSLCLSCFQEHVSVTSLFCPLCRTRISVWVRKNTKTNTLVDAKLWTAIQKHFPAQLEARQAGKDISGATQEVQQKVCEPGEIRQEYESFLAQETQEAIQRKNKEEIASIKLIQQLQEEERIRQQELQQQQQHVAQEDFLLALKLEEADKALAHSRQKELQDLCAQDEDFARHLEVVESRSPKLPSQSKADSGSRGVSASPKGPMDLFLGQKGVIRGHQSPASVLSSSDTNTMATQEPSTPDSREPAIKRLPSCSSESESEESPSCRHLSSAPGKENLKRGWRGSPVRQAEGSKGRRPGHSSVQRELQLSPDIDSYCVSSSMAKQQDCGTSGSPKEEKSTEVEEEEIVAREEEARNSDSDDSTEDPAPDVSFLLKWENDKESLAALLSEQQRAEAQLQQELHDRLLAEALQEELNSQAKRVLRMKGSGDEYALRHRTKAADLSQHQPGPSRRDSAKRQATLSEVFSKRHKSV</sequence>
<feature type="region of interest" description="Disordered" evidence="12">
    <location>
        <begin position="223"/>
        <end position="254"/>
    </location>
</feature>
<keyword evidence="15" id="KW-1185">Reference proteome</keyword>
<accession>A0AAW0T6P1</accession>
<dbReference type="PANTHER" id="PTHR23328">
    <property type="entry name" value="RING-TYPE DOMAIN-CONTAINING PROTEIN"/>
    <property type="match status" value="1"/>
</dbReference>
<dbReference type="CDD" id="cd22249">
    <property type="entry name" value="UDM1_RNF168_RNF169-like"/>
    <property type="match status" value="1"/>
</dbReference>
<comment type="caution">
    <text evidence="14">The sequence shown here is derived from an EMBL/GenBank/DDBJ whole genome shotgun (WGS) entry which is preliminary data.</text>
</comment>
<dbReference type="AlphaFoldDB" id="A0AAW0T6P1"/>
<evidence type="ECO:0000256" key="7">
    <source>
        <dbReference type="ARBA" id="ARBA00022771"/>
    </source>
</evidence>
<proteinExistence type="predicted"/>
<keyword evidence="9" id="KW-0862">Zinc</keyword>
<keyword evidence="5" id="KW-0479">Metal-binding</keyword>
<feature type="region of interest" description="Disordered" evidence="12">
    <location>
        <begin position="472"/>
        <end position="518"/>
    </location>
</feature>
<dbReference type="GO" id="GO:0061630">
    <property type="term" value="F:ubiquitin protein ligase activity"/>
    <property type="evidence" value="ECO:0007669"/>
    <property type="project" value="UniProtKB-EC"/>
</dbReference>
<evidence type="ECO:0000313" key="14">
    <source>
        <dbReference type="EMBL" id="KAK8382117.1"/>
    </source>
</evidence>
<evidence type="ECO:0000256" key="2">
    <source>
        <dbReference type="ARBA" id="ARBA00004123"/>
    </source>
</evidence>